<evidence type="ECO:0000256" key="5">
    <source>
        <dbReference type="ARBA" id="ARBA00022737"/>
    </source>
</evidence>
<dbReference type="InterPro" id="IPR050567">
    <property type="entry name" value="Mitochondrial_Carrier"/>
</dbReference>
<feature type="transmembrane region" description="Helical" evidence="10">
    <location>
        <begin position="52"/>
        <end position="75"/>
    </location>
</feature>
<feature type="region of interest" description="Disordered" evidence="9">
    <location>
        <begin position="148"/>
        <end position="170"/>
    </location>
</feature>
<dbReference type="Gene3D" id="1.50.40.10">
    <property type="entry name" value="Mitochondrial carrier domain"/>
    <property type="match status" value="1"/>
</dbReference>
<dbReference type="SUPFAM" id="SSF103506">
    <property type="entry name" value="Mitochondrial carrier"/>
    <property type="match status" value="1"/>
</dbReference>
<evidence type="ECO:0000256" key="1">
    <source>
        <dbReference type="ARBA" id="ARBA00004225"/>
    </source>
</evidence>
<evidence type="ECO:0000256" key="6">
    <source>
        <dbReference type="ARBA" id="ARBA00022989"/>
    </source>
</evidence>
<gene>
    <name evidence="11" type="ORF">PSTT_16554</name>
</gene>
<evidence type="ECO:0000256" key="7">
    <source>
        <dbReference type="ARBA" id="ARBA00023128"/>
    </source>
</evidence>
<dbReference type="InterPro" id="IPR023395">
    <property type="entry name" value="MCP_dom_sf"/>
</dbReference>
<keyword evidence="12" id="KW-1185">Reference proteome</keyword>
<evidence type="ECO:0000313" key="12">
    <source>
        <dbReference type="Proteomes" id="UP000239156"/>
    </source>
</evidence>
<feature type="non-terminal residue" evidence="11">
    <location>
        <position position="273"/>
    </location>
</feature>
<organism evidence="11 12">
    <name type="scientific">Puccinia striiformis</name>
    <dbReference type="NCBI Taxonomy" id="27350"/>
    <lineage>
        <taxon>Eukaryota</taxon>
        <taxon>Fungi</taxon>
        <taxon>Dikarya</taxon>
        <taxon>Basidiomycota</taxon>
        <taxon>Pucciniomycotina</taxon>
        <taxon>Pucciniomycetes</taxon>
        <taxon>Pucciniales</taxon>
        <taxon>Pucciniaceae</taxon>
        <taxon>Puccinia</taxon>
    </lineage>
</organism>
<name>A0A2S4UCF0_9BASI</name>
<reference evidence="11" key="1">
    <citation type="submission" date="2017-12" db="EMBL/GenBank/DDBJ databases">
        <title>Gene loss provides genomic basis for host adaptation in cereal stripe rust fungi.</title>
        <authorList>
            <person name="Xia C."/>
        </authorList>
    </citation>
    <scope>NUCLEOTIDE SEQUENCE [LARGE SCALE GENOMIC DNA]</scope>
    <source>
        <strain evidence="11">93-210</strain>
    </source>
</reference>
<dbReference type="AlphaFoldDB" id="A0A2S4UCF0"/>
<dbReference type="InterPro" id="IPR018108">
    <property type="entry name" value="MCP_transmembrane"/>
</dbReference>
<dbReference type="Proteomes" id="UP000239156">
    <property type="component" value="Unassembled WGS sequence"/>
</dbReference>
<keyword evidence="4 10" id="KW-0812">Transmembrane</keyword>
<keyword evidence="3" id="KW-0813">Transport</keyword>
<keyword evidence="6 10" id="KW-1133">Transmembrane helix</keyword>
<evidence type="ECO:0000256" key="2">
    <source>
        <dbReference type="ARBA" id="ARBA00006375"/>
    </source>
</evidence>
<comment type="caution">
    <text evidence="11">The sequence shown here is derived from an EMBL/GenBank/DDBJ whole genome shotgun (WGS) entry which is preliminary data.</text>
</comment>
<dbReference type="PANTHER" id="PTHR45624">
    <property type="entry name" value="MITOCHONDRIAL BASIC AMINO ACIDS TRANSPORTER-RELATED"/>
    <property type="match status" value="1"/>
</dbReference>
<keyword evidence="5" id="KW-0677">Repeat</keyword>
<dbReference type="PANTHER" id="PTHR45624:SF4">
    <property type="entry name" value="CONGESTED-LIKE TRACHEA PROTEIN-RELATED"/>
    <property type="match status" value="1"/>
</dbReference>
<keyword evidence="7" id="KW-0496">Mitochondrion</keyword>
<comment type="similarity">
    <text evidence="2">Belongs to the mitochondrial carrier (TC 2.A.29) family.</text>
</comment>
<feature type="non-terminal residue" evidence="11">
    <location>
        <position position="1"/>
    </location>
</feature>
<protein>
    <submittedName>
        <fullName evidence="11">Uncharacterized protein</fullName>
    </submittedName>
</protein>
<keyword evidence="8 10" id="KW-0472">Membrane</keyword>
<accession>A0A2S4UCF0</accession>
<sequence>VLFFGDTNTVGIDISNPLRVLKTTTSAWTLCSSPAHPCHFTISEDCGRRYRFLFAGAAAPIIGLAFIDSVFFATHGKCIHSVRKVQACKHISLSLFFQFIWNTFELDWEQPNDLRYVFTSGAITGGFCALLQTSLALLLSICSGNQANSEKGNQVHQVPRSGRASEPEMDPNLALSHSLARFTTGTVFRDALIQGGLREPYSQTMFALTESGGSLTTSASQSPEILVIMAAGGTSGMISALLPYPLNIIKTRLQVTKAVEAHPNNRIRLETLI</sequence>
<dbReference type="GO" id="GO:0006839">
    <property type="term" value="P:mitochondrial transport"/>
    <property type="evidence" value="ECO:0007669"/>
    <property type="project" value="TreeGrafter"/>
</dbReference>
<dbReference type="GO" id="GO:0015227">
    <property type="term" value="F:O-acyl-L-carnitine transmembrane transporter activity"/>
    <property type="evidence" value="ECO:0007669"/>
    <property type="project" value="TreeGrafter"/>
</dbReference>
<evidence type="ECO:0000256" key="8">
    <source>
        <dbReference type="ARBA" id="ARBA00023136"/>
    </source>
</evidence>
<dbReference type="GO" id="GO:1902603">
    <property type="term" value="P:carnitine transmembrane transport"/>
    <property type="evidence" value="ECO:0007669"/>
    <property type="project" value="TreeGrafter"/>
</dbReference>
<evidence type="ECO:0000256" key="9">
    <source>
        <dbReference type="SAM" id="MobiDB-lite"/>
    </source>
</evidence>
<proteinExistence type="inferred from homology"/>
<evidence type="ECO:0000256" key="3">
    <source>
        <dbReference type="ARBA" id="ARBA00022448"/>
    </source>
</evidence>
<feature type="transmembrane region" description="Helical" evidence="10">
    <location>
        <begin position="116"/>
        <end position="141"/>
    </location>
</feature>
<dbReference type="Pfam" id="PF00153">
    <property type="entry name" value="Mito_carr"/>
    <property type="match status" value="1"/>
</dbReference>
<dbReference type="VEuPathDB" id="FungiDB:PSHT_09014"/>
<comment type="subcellular location">
    <subcellularLocation>
        <location evidence="1">Mitochondrion membrane</location>
        <topology evidence="1">Multi-pass membrane protein</topology>
    </subcellularLocation>
</comment>
<dbReference type="EMBL" id="PKSL01000378">
    <property type="protein sequence ID" value="POV94940.1"/>
    <property type="molecule type" value="Genomic_DNA"/>
</dbReference>
<evidence type="ECO:0000313" key="11">
    <source>
        <dbReference type="EMBL" id="POV94940.1"/>
    </source>
</evidence>
<dbReference type="GO" id="GO:0031966">
    <property type="term" value="C:mitochondrial membrane"/>
    <property type="evidence" value="ECO:0007669"/>
    <property type="project" value="UniProtKB-SubCell"/>
</dbReference>
<evidence type="ECO:0000256" key="4">
    <source>
        <dbReference type="ARBA" id="ARBA00022692"/>
    </source>
</evidence>
<evidence type="ECO:0000256" key="10">
    <source>
        <dbReference type="SAM" id="Phobius"/>
    </source>
</evidence>
<dbReference type="VEuPathDB" id="FungiDB:PSTT_16554"/>